<feature type="compositionally biased region" description="Basic and acidic residues" evidence="1">
    <location>
        <begin position="93"/>
        <end position="108"/>
    </location>
</feature>
<dbReference type="Proteomes" id="UP001066276">
    <property type="component" value="Chromosome 12"/>
</dbReference>
<keyword evidence="3" id="KW-1185">Reference proteome</keyword>
<comment type="caution">
    <text evidence="2">The sequence shown here is derived from an EMBL/GenBank/DDBJ whole genome shotgun (WGS) entry which is preliminary data.</text>
</comment>
<protein>
    <submittedName>
        <fullName evidence="2">Uncharacterized protein</fullName>
    </submittedName>
</protein>
<organism evidence="2 3">
    <name type="scientific">Pleurodeles waltl</name>
    <name type="common">Iberian ribbed newt</name>
    <dbReference type="NCBI Taxonomy" id="8319"/>
    <lineage>
        <taxon>Eukaryota</taxon>
        <taxon>Metazoa</taxon>
        <taxon>Chordata</taxon>
        <taxon>Craniata</taxon>
        <taxon>Vertebrata</taxon>
        <taxon>Euteleostomi</taxon>
        <taxon>Amphibia</taxon>
        <taxon>Batrachia</taxon>
        <taxon>Caudata</taxon>
        <taxon>Salamandroidea</taxon>
        <taxon>Salamandridae</taxon>
        <taxon>Pleurodelinae</taxon>
        <taxon>Pleurodeles</taxon>
    </lineage>
</organism>
<reference evidence="2" key="1">
    <citation type="journal article" date="2022" name="bioRxiv">
        <title>Sequencing and chromosome-scale assembly of the giantPleurodeles waltlgenome.</title>
        <authorList>
            <person name="Brown T."/>
            <person name="Elewa A."/>
            <person name="Iarovenko S."/>
            <person name="Subramanian E."/>
            <person name="Araus A.J."/>
            <person name="Petzold A."/>
            <person name="Susuki M."/>
            <person name="Suzuki K.-i.T."/>
            <person name="Hayashi T."/>
            <person name="Toyoda A."/>
            <person name="Oliveira C."/>
            <person name="Osipova E."/>
            <person name="Leigh N.D."/>
            <person name="Simon A."/>
            <person name="Yun M.H."/>
        </authorList>
    </citation>
    <scope>NUCLEOTIDE SEQUENCE</scope>
    <source>
        <strain evidence="2">20211129_DDA</strain>
        <tissue evidence="2">Liver</tissue>
    </source>
</reference>
<feature type="region of interest" description="Disordered" evidence="1">
    <location>
        <begin position="87"/>
        <end position="112"/>
    </location>
</feature>
<proteinExistence type="predicted"/>
<dbReference type="AlphaFoldDB" id="A0AAV7KYE1"/>
<evidence type="ECO:0000256" key="1">
    <source>
        <dbReference type="SAM" id="MobiDB-lite"/>
    </source>
</evidence>
<evidence type="ECO:0000313" key="2">
    <source>
        <dbReference type="EMBL" id="KAJ1084285.1"/>
    </source>
</evidence>
<accession>A0AAV7KYE1</accession>
<gene>
    <name evidence="2" type="ORF">NDU88_004437</name>
</gene>
<sequence>MHRRRAVETFDTTSGKIVAPPASRLKSTLTCNVTKESTPADGETMRSIADGGWETAPCGYVVFGSSCGRISDMNHCMHGKITQRPAWTPVRTESTHRSPADRRTDARRLDRRGKRCKVSLTSDIDTSQATFDAHPPVQGYF</sequence>
<evidence type="ECO:0000313" key="3">
    <source>
        <dbReference type="Proteomes" id="UP001066276"/>
    </source>
</evidence>
<name>A0AAV7KYE1_PLEWA</name>
<dbReference type="EMBL" id="JANPWB010000016">
    <property type="protein sequence ID" value="KAJ1084285.1"/>
    <property type="molecule type" value="Genomic_DNA"/>
</dbReference>